<keyword evidence="6 9" id="KW-1133">Transmembrane helix</keyword>
<dbReference type="PANTHER" id="PTHR35011">
    <property type="entry name" value="2,3-DIKETO-L-GULONATE TRAP TRANSPORTER SMALL PERMEASE PROTEIN YIAM"/>
    <property type="match status" value="1"/>
</dbReference>
<evidence type="ECO:0000259" key="10">
    <source>
        <dbReference type="Pfam" id="PF04290"/>
    </source>
</evidence>
<organism evidence="11 12">
    <name type="scientific">Allomesorhizobium camelthorni</name>
    <dbReference type="NCBI Taxonomy" id="475069"/>
    <lineage>
        <taxon>Bacteria</taxon>
        <taxon>Pseudomonadati</taxon>
        <taxon>Pseudomonadota</taxon>
        <taxon>Alphaproteobacteria</taxon>
        <taxon>Hyphomicrobiales</taxon>
        <taxon>Phyllobacteriaceae</taxon>
        <taxon>Allomesorhizobium</taxon>
    </lineage>
</organism>
<proteinExistence type="inferred from homology"/>
<accession>A0A6G4WHY6</accession>
<evidence type="ECO:0000256" key="8">
    <source>
        <dbReference type="ARBA" id="ARBA00038436"/>
    </source>
</evidence>
<keyword evidence="3" id="KW-1003">Cell membrane</keyword>
<comment type="subunit">
    <text evidence="9">The complex comprises the extracytoplasmic solute receptor protein and the two transmembrane proteins.</text>
</comment>
<evidence type="ECO:0000256" key="9">
    <source>
        <dbReference type="RuleBase" id="RU369079"/>
    </source>
</evidence>
<keyword evidence="4 9" id="KW-0997">Cell inner membrane</keyword>
<reference evidence="11 12" key="1">
    <citation type="submission" date="2020-02" db="EMBL/GenBank/DDBJ databases">
        <title>Genome sequence of strain CCNWXJ40-4.</title>
        <authorList>
            <person name="Gao J."/>
            <person name="Sun J."/>
        </authorList>
    </citation>
    <scope>NUCLEOTIDE SEQUENCE [LARGE SCALE GENOMIC DNA]</scope>
    <source>
        <strain evidence="11 12">CCNWXJ 40-4</strain>
    </source>
</reference>
<protein>
    <recommendedName>
        <fullName evidence="9">TRAP transporter small permease protein</fullName>
    </recommendedName>
</protein>
<dbReference type="EMBL" id="JAAKZF010000038">
    <property type="protein sequence ID" value="NGO53836.1"/>
    <property type="molecule type" value="Genomic_DNA"/>
</dbReference>
<dbReference type="GO" id="GO:0022857">
    <property type="term" value="F:transmembrane transporter activity"/>
    <property type="evidence" value="ECO:0007669"/>
    <property type="project" value="UniProtKB-UniRule"/>
</dbReference>
<dbReference type="PANTHER" id="PTHR35011:SF10">
    <property type="entry name" value="TRAP TRANSPORTER SMALL PERMEASE PROTEIN"/>
    <property type="match status" value="1"/>
</dbReference>
<evidence type="ECO:0000256" key="7">
    <source>
        <dbReference type="ARBA" id="ARBA00023136"/>
    </source>
</evidence>
<comment type="subcellular location">
    <subcellularLocation>
        <location evidence="1 9">Cell inner membrane</location>
        <topology evidence="1 9">Multi-pass membrane protein</topology>
    </subcellularLocation>
</comment>
<dbReference type="Pfam" id="PF04290">
    <property type="entry name" value="DctQ"/>
    <property type="match status" value="1"/>
</dbReference>
<evidence type="ECO:0000313" key="11">
    <source>
        <dbReference type="EMBL" id="NGO53836.1"/>
    </source>
</evidence>
<feature type="transmembrane region" description="Helical" evidence="9">
    <location>
        <begin position="132"/>
        <end position="152"/>
    </location>
</feature>
<feature type="transmembrane region" description="Helical" evidence="9">
    <location>
        <begin position="89"/>
        <end position="112"/>
    </location>
</feature>
<keyword evidence="7 9" id="KW-0472">Membrane</keyword>
<evidence type="ECO:0000256" key="5">
    <source>
        <dbReference type="ARBA" id="ARBA00022692"/>
    </source>
</evidence>
<feature type="domain" description="Tripartite ATP-independent periplasmic transporters DctQ component" evidence="10">
    <location>
        <begin position="28"/>
        <end position="157"/>
    </location>
</feature>
<comment type="function">
    <text evidence="9">Part of the tripartite ATP-independent periplasmic (TRAP) transport system.</text>
</comment>
<evidence type="ECO:0000256" key="3">
    <source>
        <dbReference type="ARBA" id="ARBA00022475"/>
    </source>
</evidence>
<evidence type="ECO:0000256" key="4">
    <source>
        <dbReference type="ARBA" id="ARBA00022519"/>
    </source>
</evidence>
<evidence type="ECO:0000313" key="12">
    <source>
        <dbReference type="Proteomes" id="UP001642900"/>
    </source>
</evidence>
<dbReference type="Proteomes" id="UP001642900">
    <property type="component" value="Unassembled WGS sequence"/>
</dbReference>
<keyword evidence="12" id="KW-1185">Reference proteome</keyword>
<dbReference type="GO" id="GO:0015740">
    <property type="term" value="P:C4-dicarboxylate transport"/>
    <property type="evidence" value="ECO:0007669"/>
    <property type="project" value="TreeGrafter"/>
</dbReference>
<evidence type="ECO:0000256" key="6">
    <source>
        <dbReference type="ARBA" id="ARBA00022989"/>
    </source>
</evidence>
<evidence type="ECO:0000256" key="1">
    <source>
        <dbReference type="ARBA" id="ARBA00004429"/>
    </source>
</evidence>
<feature type="transmembrane region" description="Helical" evidence="9">
    <location>
        <begin position="12"/>
        <end position="39"/>
    </location>
</feature>
<name>A0A6G4WHY6_9HYPH</name>
<comment type="caution">
    <text evidence="11">The sequence shown here is derived from an EMBL/GenBank/DDBJ whole genome shotgun (WGS) entry which is preliminary data.</text>
</comment>
<comment type="similarity">
    <text evidence="8 9">Belongs to the TRAP transporter small permease family.</text>
</comment>
<gene>
    <name evidence="11" type="ORF">G6N73_22180</name>
</gene>
<keyword evidence="5 9" id="KW-0812">Transmembrane</keyword>
<dbReference type="RefSeq" id="WP_165031595.1">
    <property type="nucleotide sequence ID" value="NZ_JAAKZF010000038.1"/>
</dbReference>
<feature type="transmembrane region" description="Helical" evidence="9">
    <location>
        <begin position="51"/>
        <end position="69"/>
    </location>
</feature>
<dbReference type="InterPro" id="IPR007387">
    <property type="entry name" value="TRAP_DctQ"/>
</dbReference>
<evidence type="ECO:0000256" key="2">
    <source>
        <dbReference type="ARBA" id="ARBA00022448"/>
    </source>
</evidence>
<keyword evidence="2 9" id="KW-0813">Transport</keyword>
<sequence length="186" mass="20595">MIKSYIRAVSNVSRALGALATFLLILAMLVVCQMIFARYILRVATTWQNDFVVFSATAAIFVGAPYVLLRKGHVGVDVIEHLVGDAARLKLRLAGCWLGLIFCSIMLVAGWINFHEAWANEWTSPTVWAPPLWIPYSAVPIGFAMLCLQYFAEILRLHTDESAAALEPDAEISAFADVEPSKERPI</sequence>
<dbReference type="InterPro" id="IPR055348">
    <property type="entry name" value="DctQ"/>
</dbReference>
<dbReference type="AlphaFoldDB" id="A0A6G4WHY6"/>
<dbReference type="GO" id="GO:0005886">
    <property type="term" value="C:plasma membrane"/>
    <property type="evidence" value="ECO:0007669"/>
    <property type="project" value="UniProtKB-SubCell"/>
</dbReference>